<evidence type="ECO:0000313" key="7">
    <source>
        <dbReference type="EMBL" id="TDN56724.1"/>
    </source>
</evidence>
<feature type="region of interest" description="Disordered" evidence="5">
    <location>
        <begin position="86"/>
        <end position="109"/>
    </location>
</feature>
<keyword evidence="3" id="KW-0564">Palmitate</keyword>
<dbReference type="OrthoDB" id="9181007at2"/>
<evidence type="ECO:0000256" key="1">
    <source>
        <dbReference type="ARBA" id="ARBA00022729"/>
    </source>
</evidence>
<comment type="caution">
    <text evidence="7">The sequence shown here is derived from an EMBL/GenBank/DDBJ whole genome shotgun (WGS) entry which is preliminary data.</text>
</comment>
<sequence>MLFKNRLRTFSIALIIGAGSLAGTAWTRDSAQVANYSCANGERFSVETHSRHIRLRTGAGIFALTAAPTADGLKYTDGQTVFSSHGSVASLQRPGLPESKDCRRDGASL</sequence>
<evidence type="ECO:0000259" key="6">
    <source>
        <dbReference type="Pfam" id="PF09864"/>
    </source>
</evidence>
<evidence type="ECO:0000313" key="8">
    <source>
        <dbReference type="Proteomes" id="UP000295129"/>
    </source>
</evidence>
<dbReference type="SUPFAM" id="SSF141488">
    <property type="entry name" value="YdhA-like"/>
    <property type="match status" value="1"/>
</dbReference>
<evidence type="ECO:0000256" key="2">
    <source>
        <dbReference type="ARBA" id="ARBA00023136"/>
    </source>
</evidence>
<dbReference type="Pfam" id="PF09864">
    <property type="entry name" value="MliC"/>
    <property type="match status" value="1"/>
</dbReference>
<protein>
    <submittedName>
        <fullName evidence="7">Membrane-bound lysozyme inhibitor of c-type lysozyme MliC</fullName>
    </submittedName>
</protein>
<keyword evidence="1" id="KW-0732">Signal</keyword>
<feature type="compositionally biased region" description="Basic and acidic residues" evidence="5">
    <location>
        <begin position="98"/>
        <end position="109"/>
    </location>
</feature>
<dbReference type="InterPro" id="IPR018660">
    <property type="entry name" value="MliC"/>
</dbReference>
<dbReference type="AlphaFoldDB" id="A0A4R6EEQ6"/>
<evidence type="ECO:0000256" key="5">
    <source>
        <dbReference type="SAM" id="MobiDB-lite"/>
    </source>
</evidence>
<dbReference type="EMBL" id="SNVV01000001">
    <property type="protein sequence ID" value="TDN56724.1"/>
    <property type="molecule type" value="Genomic_DNA"/>
</dbReference>
<accession>A0A4R6EEQ6</accession>
<evidence type="ECO:0000256" key="3">
    <source>
        <dbReference type="ARBA" id="ARBA00023139"/>
    </source>
</evidence>
<dbReference type="Proteomes" id="UP000295129">
    <property type="component" value="Unassembled WGS sequence"/>
</dbReference>
<evidence type="ECO:0000256" key="4">
    <source>
        <dbReference type="ARBA" id="ARBA00023288"/>
    </source>
</evidence>
<name>A0A4R6EEQ6_9RHOO</name>
<keyword evidence="8" id="KW-1185">Reference proteome</keyword>
<dbReference type="Gene3D" id="2.40.128.200">
    <property type="match status" value="1"/>
</dbReference>
<reference evidence="7 8" key="1">
    <citation type="submission" date="2019-03" db="EMBL/GenBank/DDBJ databases">
        <title>Genomic Encyclopedia of Type Strains, Phase IV (KMG-IV): sequencing the most valuable type-strain genomes for metagenomic binning, comparative biology and taxonomic classification.</title>
        <authorList>
            <person name="Goeker M."/>
        </authorList>
    </citation>
    <scope>NUCLEOTIDE SEQUENCE [LARGE SCALE GENOMIC DNA]</scope>
    <source>
        <strain evidence="7 8">DSM 12121</strain>
    </source>
</reference>
<dbReference type="InterPro" id="IPR036328">
    <property type="entry name" value="MliC_sf"/>
</dbReference>
<organism evidence="7 8">
    <name type="scientific">Azoarcus indigens</name>
    <dbReference type="NCBI Taxonomy" id="29545"/>
    <lineage>
        <taxon>Bacteria</taxon>
        <taxon>Pseudomonadati</taxon>
        <taxon>Pseudomonadota</taxon>
        <taxon>Betaproteobacteria</taxon>
        <taxon>Rhodocyclales</taxon>
        <taxon>Zoogloeaceae</taxon>
        <taxon>Azoarcus</taxon>
    </lineage>
</organism>
<keyword evidence="4" id="KW-0449">Lipoprotein</keyword>
<keyword evidence="2" id="KW-0472">Membrane</keyword>
<proteinExistence type="predicted"/>
<gene>
    <name evidence="7" type="ORF">C7389_101103</name>
</gene>
<dbReference type="RefSeq" id="WP_133587300.1">
    <property type="nucleotide sequence ID" value="NZ_SNVV01000001.1"/>
</dbReference>
<feature type="domain" description="C-type lysozyme inhibitor" evidence="6">
    <location>
        <begin position="36"/>
        <end position="95"/>
    </location>
</feature>